<comment type="caution">
    <text evidence="3">The sequence shown here is derived from an EMBL/GenBank/DDBJ whole genome shotgun (WGS) entry which is preliminary data.</text>
</comment>
<accession>A0ABR9XG60</accession>
<proteinExistence type="predicted"/>
<keyword evidence="4" id="KW-1185">Reference proteome</keyword>
<feature type="signal peptide" evidence="1">
    <location>
        <begin position="1"/>
        <end position="21"/>
    </location>
</feature>
<organism evidence="3 4">
    <name type="scientific">Mucilaginibacter boryungensis</name>
    <dbReference type="NCBI Taxonomy" id="768480"/>
    <lineage>
        <taxon>Bacteria</taxon>
        <taxon>Pseudomonadati</taxon>
        <taxon>Bacteroidota</taxon>
        <taxon>Sphingobacteriia</taxon>
        <taxon>Sphingobacteriales</taxon>
        <taxon>Sphingobacteriaceae</taxon>
        <taxon>Mucilaginibacter</taxon>
    </lineage>
</organism>
<dbReference type="RefSeq" id="WP_194105625.1">
    <property type="nucleotide sequence ID" value="NZ_JADFFM010000001.1"/>
</dbReference>
<keyword evidence="1" id="KW-0732">Signal</keyword>
<feature type="chain" id="PRO_5046030071" evidence="1">
    <location>
        <begin position="22"/>
        <end position="192"/>
    </location>
</feature>
<dbReference type="Pfam" id="PF14730">
    <property type="entry name" value="DUF4468"/>
    <property type="match status" value="1"/>
</dbReference>
<evidence type="ECO:0000313" key="3">
    <source>
        <dbReference type="EMBL" id="MBE9666256.1"/>
    </source>
</evidence>
<name>A0ABR9XG60_9SPHI</name>
<feature type="domain" description="DUF4468" evidence="2">
    <location>
        <begin position="34"/>
        <end position="119"/>
    </location>
</feature>
<reference evidence="3 4" key="1">
    <citation type="submission" date="2020-10" db="EMBL/GenBank/DDBJ databases">
        <title>Mucilaginibacter mali sp. nov., isolated from rhizosphere soil of apple orchard.</title>
        <authorList>
            <person name="Lee J.-S."/>
            <person name="Kim H.S."/>
            <person name="Kim J.-S."/>
        </authorList>
    </citation>
    <scope>NUCLEOTIDE SEQUENCE [LARGE SCALE GENOMIC DNA]</scope>
    <source>
        <strain evidence="3 4">KCTC 23157</strain>
    </source>
</reference>
<sequence>MKNIFLILACCFLVKTSIAQTGQLTLDERNKYIFYQVVDKPAVSADTLFNRCLAGYRSRYLKSFSKIAVVGKQSITIKSAFIVYSNAGLTKHEDGDMAYVMNIEFKEGKYRYWLTDFVYYPYQRNRYGVSERSPGVEVPLERLKDKAGTKTFDNYADQIVKLGIKEGEEIALYLATPQKKTTTTPKINTRNW</sequence>
<evidence type="ECO:0000256" key="1">
    <source>
        <dbReference type="SAM" id="SignalP"/>
    </source>
</evidence>
<evidence type="ECO:0000259" key="2">
    <source>
        <dbReference type="Pfam" id="PF14730"/>
    </source>
</evidence>
<evidence type="ECO:0000313" key="4">
    <source>
        <dbReference type="Proteomes" id="UP000632774"/>
    </source>
</evidence>
<gene>
    <name evidence="3" type="ORF">IRJ18_07780</name>
</gene>
<dbReference type="InterPro" id="IPR027823">
    <property type="entry name" value="DUF4468"/>
</dbReference>
<dbReference type="Gene3D" id="3.30.530.80">
    <property type="match status" value="1"/>
</dbReference>
<dbReference type="Proteomes" id="UP000632774">
    <property type="component" value="Unassembled WGS sequence"/>
</dbReference>
<protein>
    <submittedName>
        <fullName evidence="3">DUF4468 domain-containing protein</fullName>
    </submittedName>
</protein>
<dbReference type="EMBL" id="JADFFM010000001">
    <property type="protein sequence ID" value="MBE9666256.1"/>
    <property type="molecule type" value="Genomic_DNA"/>
</dbReference>